<feature type="region of interest" description="Disordered" evidence="1">
    <location>
        <begin position="1"/>
        <end position="55"/>
    </location>
</feature>
<evidence type="ECO:0000313" key="3">
    <source>
        <dbReference type="Proteomes" id="UP001519460"/>
    </source>
</evidence>
<dbReference type="Proteomes" id="UP001519460">
    <property type="component" value="Unassembled WGS sequence"/>
</dbReference>
<protein>
    <submittedName>
        <fullName evidence="2">Uncharacterized protein</fullName>
    </submittedName>
</protein>
<dbReference type="EMBL" id="JACVVK020000031">
    <property type="protein sequence ID" value="KAK7501505.1"/>
    <property type="molecule type" value="Genomic_DNA"/>
</dbReference>
<evidence type="ECO:0000313" key="2">
    <source>
        <dbReference type="EMBL" id="KAK7501505.1"/>
    </source>
</evidence>
<gene>
    <name evidence="2" type="ORF">BaRGS_00007309</name>
</gene>
<keyword evidence="3" id="KW-1185">Reference proteome</keyword>
<dbReference type="PROSITE" id="PS50096">
    <property type="entry name" value="IQ"/>
    <property type="match status" value="1"/>
</dbReference>
<name>A0ABD0LPV1_9CAEN</name>
<feature type="compositionally biased region" description="Basic and acidic residues" evidence="1">
    <location>
        <begin position="20"/>
        <end position="55"/>
    </location>
</feature>
<proteinExistence type="predicted"/>
<feature type="compositionally biased region" description="Polar residues" evidence="1">
    <location>
        <begin position="1"/>
        <end position="11"/>
    </location>
</feature>
<sequence length="234" mass="27876">MSNSKRGSFTSLFGKKNVKKDKEPTKEEKILQEKVEKENVKKSEKSRKADIQRKQEAARTIQRAWRSKRQEKIFADSPQKAVRLRRLQATQAEWERQIAALTIQLYWRKFYRRKLLKSLHPNRRQLQMWDPDIVALKQQALISQIYSEQLMVPFWHPRLKPAVRPFWFHLIPSPAAVSYNFAVDQYHPFKSWQGMRPHSWAAPMDDTDILEYQVPSARPDRSQPSQFSYNLRKA</sequence>
<organism evidence="2 3">
    <name type="scientific">Batillaria attramentaria</name>
    <dbReference type="NCBI Taxonomy" id="370345"/>
    <lineage>
        <taxon>Eukaryota</taxon>
        <taxon>Metazoa</taxon>
        <taxon>Spiralia</taxon>
        <taxon>Lophotrochozoa</taxon>
        <taxon>Mollusca</taxon>
        <taxon>Gastropoda</taxon>
        <taxon>Caenogastropoda</taxon>
        <taxon>Sorbeoconcha</taxon>
        <taxon>Cerithioidea</taxon>
        <taxon>Batillariidae</taxon>
        <taxon>Batillaria</taxon>
    </lineage>
</organism>
<evidence type="ECO:0000256" key="1">
    <source>
        <dbReference type="SAM" id="MobiDB-lite"/>
    </source>
</evidence>
<comment type="caution">
    <text evidence="2">The sequence shown here is derived from an EMBL/GenBank/DDBJ whole genome shotgun (WGS) entry which is preliminary data.</text>
</comment>
<accession>A0ABD0LPV1</accession>
<dbReference type="AlphaFoldDB" id="A0ABD0LPV1"/>
<reference evidence="2 3" key="1">
    <citation type="journal article" date="2023" name="Sci. Data">
        <title>Genome assembly of the Korean intertidal mud-creeper Batillaria attramentaria.</title>
        <authorList>
            <person name="Patra A.K."/>
            <person name="Ho P.T."/>
            <person name="Jun S."/>
            <person name="Lee S.J."/>
            <person name="Kim Y."/>
            <person name="Won Y.J."/>
        </authorList>
    </citation>
    <scope>NUCLEOTIDE SEQUENCE [LARGE SCALE GENOMIC DNA]</scope>
    <source>
        <strain evidence="2">Wonlab-2016</strain>
    </source>
</reference>